<accession>A0A369KPM2</accession>
<evidence type="ECO:0000313" key="5">
    <source>
        <dbReference type="Proteomes" id="UP000253934"/>
    </source>
</evidence>
<name>A0A369KPM2_9BACT</name>
<keyword evidence="1 2" id="KW-0732">Signal</keyword>
<dbReference type="Gene3D" id="3.40.190.10">
    <property type="entry name" value="Periplasmic binding protein-like II"/>
    <property type="match status" value="2"/>
</dbReference>
<dbReference type="InterPro" id="IPR001638">
    <property type="entry name" value="Solute-binding_3/MltF_N"/>
</dbReference>
<evidence type="ECO:0000256" key="1">
    <source>
        <dbReference type="ARBA" id="ARBA00022729"/>
    </source>
</evidence>
<dbReference type="Pfam" id="PF00497">
    <property type="entry name" value="SBP_bac_3"/>
    <property type="match status" value="1"/>
</dbReference>
<evidence type="ECO:0000259" key="3">
    <source>
        <dbReference type="Pfam" id="PF00497"/>
    </source>
</evidence>
<protein>
    <recommendedName>
        <fullName evidence="3">Solute-binding protein family 3/N-terminal domain-containing protein</fullName>
    </recommendedName>
</protein>
<proteinExistence type="predicted"/>
<dbReference type="Proteomes" id="UP000253934">
    <property type="component" value="Unassembled WGS sequence"/>
</dbReference>
<gene>
    <name evidence="4" type="ORF">DCC88_08360</name>
</gene>
<feature type="chain" id="PRO_5016680307" description="Solute-binding protein family 3/N-terminal domain-containing protein" evidence="2">
    <location>
        <begin position="24"/>
        <end position="258"/>
    </location>
</feature>
<dbReference type="PANTHER" id="PTHR35936">
    <property type="entry name" value="MEMBRANE-BOUND LYTIC MUREIN TRANSGLYCOSYLASE F"/>
    <property type="match status" value="1"/>
</dbReference>
<evidence type="ECO:0000313" key="4">
    <source>
        <dbReference type="EMBL" id="RDB35778.1"/>
    </source>
</evidence>
<evidence type="ECO:0000256" key="2">
    <source>
        <dbReference type="SAM" id="SignalP"/>
    </source>
</evidence>
<comment type="caution">
    <text evidence="4">The sequence shown here is derived from an EMBL/GenBank/DDBJ whole genome shotgun (WGS) entry which is preliminary data.</text>
</comment>
<organism evidence="4 5">
    <name type="scientific">Spirobacillus cienkowskii</name>
    <dbReference type="NCBI Taxonomy" id="495820"/>
    <lineage>
        <taxon>Bacteria</taxon>
        <taxon>Pseudomonadati</taxon>
        <taxon>Bdellovibrionota</taxon>
        <taxon>Oligoflexia</taxon>
        <taxon>Silvanigrellales</taxon>
        <taxon>Spirobacillus</taxon>
    </lineage>
</organism>
<feature type="signal peptide" evidence="2">
    <location>
        <begin position="1"/>
        <end position="23"/>
    </location>
</feature>
<dbReference type="AlphaFoldDB" id="A0A369KPM2"/>
<dbReference type="PANTHER" id="PTHR35936:SF25">
    <property type="entry name" value="ABC TRANSPORTER SUBSTRATE-BINDING PROTEIN"/>
    <property type="match status" value="1"/>
</dbReference>
<sequence length="258" mass="29552">MRRFLSKFFLISIAIILNLTAHSDDKKTIKFETDIWCPYTCDEKTTQLKGYIIDMAEEIFAKHNIKFTHSLIPWARAIKRAEKGEVDAVGAAYKEGREGYLVFPKEEFAMSINKFYVLKENNWMYKNPESLNNTILGIVLGYVYGGGVGILNQNSKKIMPSGGENAFERNLDKLIRKEINATIEETYVAQYTIKQLKLQDKVKEAGSFGVKKGLYIGFSKALPDSERYAQMLSDGIKELKKNGRFEKILKKYSLKVEK</sequence>
<reference evidence="4" key="1">
    <citation type="submission" date="2018-04" db="EMBL/GenBank/DDBJ databases">
        <title>Draft genome sequence of the Candidatus Spirobacillus cienkowskii, a pathogen of freshwater Daphnia species, reconstructed from hemolymph metagenomic reads.</title>
        <authorList>
            <person name="Bresciani L."/>
            <person name="Lemos L.N."/>
            <person name="Wale N."/>
            <person name="Lin J.Y."/>
            <person name="Fernandes G.R."/>
            <person name="Duffy M.A."/>
            <person name="Rodrigues J.M."/>
        </authorList>
    </citation>
    <scope>NUCLEOTIDE SEQUENCE [LARGE SCALE GENOMIC DNA]</scope>
    <source>
        <strain evidence="4">Binning01</strain>
    </source>
</reference>
<dbReference type="SUPFAM" id="SSF53850">
    <property type="entry name" value="Periplasmic binding protein-like II"/>
    <property type="match status" value="1"/>
</dbReference>
<dbReference type="EMBL" id="QOVW01000075">
    <property type="protein sequence ID" value="RDB35778.1"/>
    <property type="molecule type" value="Genomic_DNA"/>
</dbReference>
<keyword evidence="5" id="KW-1185">Reference proteome</keyword>
<feature type="domain" description="Solute-binding protein family 3/N-terminal" evidence="3">
    <location>
        <begin position="36"/>
        <end position="253"/>
    </location>
</feature>